<feature type="transmembrane region" description="Helical" evidence="10">
    <location>
        <begin position="784"/>
        <end position="806"/>
    </location>
</feature>
<dbReference type="OrthoDB" id="6500128at2759"/>
<dbReference type="FunFam" id="3.40.50.300:FF:000604">
    <property type="entry name" value="ABC transporter B family member 28"/>
    <property type="match status" value="1"/>
</dbReference>
<dbReference type="SMART" id="SM00382">
    <property type="entry name" value="AAA"/>
    <property type="match status" value="2"/>
</dbReference>
<reference evidence="13" key="1">
    <citation type="submission" date="2021-02" db="EMBL/GenBank/DDBJ databases">
        <authorList>
            <person name="Palmer J.M."/>
        </authorList>
    </citation>
    <scope>NUCLEOTIDE SEQUENCE</scope>
    <source>
        <strain evidence="13">SCRP734</strain>
    </source>
</reference>
<feature type="transmembrane region" description="Helical" evidence="10">
    <location>
        <begin position="314"/>
        <end position="332"/>
    </location>
</feature>
<feature type="region of interest" description="Disordered" evidence="9">
    <location>
        <begin position="739"/>
        <end position="767"/>
    </location>
</feature>
<feature type="domain" description="ABC transmembrane type-1" evidence="12">
    <location>
        <begin position="786"/>
        <end position="1086"/>
    </location>
</feature>
<dbReference type="Pfam" id="PF00005">
    <property type="entry name" value="ABC_tran"/>
    <property type="match status" value="2"/>
</dbReference>
<dbReference type="InterPro" id="IPR011527">
    <property type="entry name" value="ABC1_TM_dom"/>
</dbReference>
<evidence type="ECO:0000259" key="12">
    <source>
        <dbReference type="PROSITE" id="PS50929"/>
    </source>
</evidence>
<keyword evidence="7 10" id="KW-1133">Transmembrane helix</keyword>
<feature type="domain" description="ABC transporter" evidence="11">
    <location>
        <begin position="1136"/>
        <end position="1383"/>
    </location>
</feature>
<dbReference type="InterPro" id="IPR003439">
    <property type="entry name" value="ABC_transporter-like_ATP-bd"/>
</dbReference>
<dbReference type="GO" id="GO:0015421">
    <property type="term" value="F:ABC-type oligopeptide transporter activity"/>
    <property type="evidence" value="ECO:0007669"/>
    <property type="project" value="TreeGrafter"/>
</dbReference>
<dbReference type="InterPro" id="IPR003593">
    <property type="entry name" value="AAA+_ATPase"/>
</dbReference>
<dbReference type="GO" id="GO:0005524">
    <property type="term" value="F:ATP binding"/>
    <property type="evidence" value="ECO:0007669"/>
    <property type="project" value="UniProtKB-KW"/>
</dbReference>
<sequence length="1402" mass="150566">MHLSARDELLLDETMELPALSVVPGPPHPRGGRGSFSSSYSSGFAGTDSLCSFNSSQLFDDSGEREVDVDALDSSSSRGDYALLSMPVESVRRMVPTTGVVTRPSSRAAWNATDSSFRRTTAIADALRELREGRVVLDAAEDEDDRQEQSETSSVTLRQLVTRLSTRDVFVLSMGLLAATLHGALWSLLAKEAQSAIAAFAPFDRHDVNFVALALMLLSLALGVTAYAAHLCLSHTAERLLRSLREQALRHLLLDLKQPWFDTNKRLVASLGAGFTREAHAIRHGLGPALGAVCRFVLQFVGGFAVAFMTLWDLTLAITCVAPVLVRVVGALSRRPTKTDNEADVVAAEALSNIQTLLALNAQRRAREKHALCVRITERGRILLHGKRAAQQGTLTGTLWVMSAIGLWYGGKKVYEAQAEPGDVFGTLLGVIIGSHALGHLVPSVAAVTRARQAASELFALLETPPSTKNCGVMKPLPRPATCSGALMAVDLHFTYPTGPQRQVLRGCNVSLLAGECVAVMGGSGCGKSTLLTLLTRLYEPSQGIILLDGRDVNALDPTWMRAQLGVVTQSVSLFRASLFDNIAMGLVVLRDLSGRSSGQMEERVINAAQRADVHDFIMALPDGYNTRVGEDGALKLTTQQRQRVALARALIREPKLLLLDEVALSPQELLSRFGGAVGAGSTTMLLCTSQVRSAAVQYADKIVVLEAGKVVEQGTHVELLQRGNSFYRRLHLIQHSAREQCPTQELTPRPQRSPQRLTRAAPTSPTRLTKRDIKALARPERKFLAFGLVASVLVGLGGPLLGVLMSEMLADLAHQYTAFLESRDTASLVKTLRPLVMRHGLFLSAGAAVVVVFQSIQLFCLDAAAERVASHLRDLHFSSLLEQPLAFFDAAQHSSKALTESLASQAPTAALAVGRAQGYKLQIVCTLVATFVVAFWRGSWMLTLVLLAALPLLLIGESLRHQHNFASLGDGTEPEEAVEVHVNEALRNRRAVVLLGLENSWCSSFDALLQRPLRNIRGKTLLEAVGCGFSAVVTVAACALACWLSGVLVHYGDTTFRELTRSLVVVLVSAQSLGLAVAWLGRIDGALEAGAAIFAVRDAAIVASGANGLAPPPSCASSDGERDPMPQIPMLRGSVTLRDVRFAYSTLPNSPVLNGLTLHVAAGQTVAFCGPRGAGMSTIFALVEGFYELHSAPGNSGRVLLDGVDIRALDVSWLRAQISFVGSEPTLFMGTIAENIAYGMAAPPTLDMIVAAAEVAHAHSFISYLSDGYATRVGGQLQLSPSQRQRIALARAVLQDARLLLLDEPTRALGADSEKIAVQQALDTIVAQRVRRTTVITAHPSESVTVRNADLIYVIENGQVVDQGTHSELFQIRDGVYARLLRESAWSAASSSSYTVSTNTT</sequence>
<evidence type="ECO:0000313" key="13">
    <source>
        <dbReference type="EMBL" id="KAG7381667.1"/>
    </source>
</evidence>
<keyword evidence="8 10" id="KW-0472">Membrane</keyword>
<feature type="transmembrane region" description="Helical" evidence="10">
    <location>
        <begin position="842"/>
        <end position="866"/>
    </location>
</feature>
<keyword evidence="14" id="KW-1185">Reference proteome</keyword>
<dbReference type="GO" id="GO:0005743">
    <property type="term" value="C:mitochondrial inner membrane"/>
    <property type="evidence" value="ECO:0007669"/>
    <property type="project" value="TreeGrafter"/>
</dbReference>
<name>A0A8T1VK73_9STRA</name>
<dbReference type="Proteomes" id="UP000694044">
    <property type="component" value="Unassembled WGS sequence"/>
</dbReference>
<feature type="transmembrane region" description="Helical" evidence="10">
    <location>
        <begin position="1022"/>
        <end position="1052"/>
    </location>
</feature>
<dbReference type="PANTHER" id="PTHR43394">
    <property type="entry name" value="ATP-DEPENDENT PERMEASE MDL1, MITOCHONDRIAL"/>
    <property type="match status" value="1"/>
</dbReference>
<evidence type="ECO:0000256" key="9">
    <source>
        <dbReference type="SAM" id="MobiDB-lite"/>
    </source>
</evidence>
<evidence type="ECO:0000256" key="6">
    <source>
        <dbReference type="ARBA" id="ARBA00022840"/>
    </source>
</evidence>
<feature type="transmembrane region" description="Helical" evidence="10">
    <location>
        <begin position="169"/>
        <end position="190"/>
    </location>
</feature>
<feature type="transmembrane region" description="Helical" evidence="10">
    <location>
        <begin position="1064"/>
        <end position="1082"/>
    </location>
</feature>
<keyword evidence="4" id="KW-0677">Repeat</keyword>
<evidence type="ECO:0000256" key="10">
    <source>
        <dbReference type="SAM" id="Phobius"/>
    </source>
</evidence>
<accession>A0A8T1VK73</accession>
<feature type="domain" description="ABC transmembrane type-1" evidence="12">
    <location>
        <begin position="175"/>
        <end position="450"/>
    </location>
</feature>
<dbReference type="InterPro" id="IPR039421">
    <property type="entry name" value="Type_1_exporter"/>
</dbReference>
<comment type="caution">
    <text evidence="13">The sequence shown here is derived from an EMBL/GenBank/DDBJ whole genome shotgun (WGS) entry which is preliminary data.</text>
</comment>
<organism evidence="13 14">
    <name type="scientific">Phytophthora pseudosyringae</name>
    <dbReference type="NCBI Taxonomy" id="221518"/>
    <lineage>
        <taxon>Eukaryota</taxon>
        <taxon>Sar</taxon>
        <taxon>Stramenopiles</taxon>
        <taxon>Oomycota</taxon>
        <taxon>Peronosporomycetes</taxon>
        <taxon>Peronosporales</taxon>
        <taxon>Peronosporaceae</taxon>
        <taxon>Phytophthora</taxon>
    </lineage>
</organism>
<evidence type="ECO:0000256" key="1">
    <source>
        <dbReference type="ARBA" id="ARBA00004141"/>
    </source>
</evidence>
<dbReference type="GO" id="GO:0016887">
    <property type="term" value="F:ATP hydrolysis activity"/>
    <property type="evidence" value="ECO:0007669"/>
    <property type="project" value="InterPro"/>
</dbReference>
<dbReference type="PROSITE" id="PS50893">
    <property type="entry name" value="ABC_TRANSPORTER_2"/>
    <property type="match status" value="2"/>
</dbReference>
<dbReference type="EMBL" id="JAGDFM010000236">
    <property type="protein sequence ID" value="KAG7381667.1"/>
    <property type="molecule type" value="Genomic_DNA"/>
</dbReference>
<feature type="domain" description="ABC transporter" evidence="11">
    <location>
        <begin position="487"/>
        <end position="733"/>
    </location>
</feature>
<dbReference type="PANTHER" id="PTHR43394:SF11">
    <property type="entry name" value="ATP-BINDING CASSETTE TRANSPORTER"/>
    <property type="match status" value="1"/>
</dbReference>
<feature type="compositionally biased region" description="Polar residues" evidence="9">
    <location>
        <begin position="742"/>
        <end position="767"/>
    </location>
</feature>
<keyword evidence="3 10" id="KW-0812">Transmembrane</keyword>
<evidence type="ECO:0000256" key="2">
    <source>
        <dbReference type="ARBA" id="ARBA00022448"/>
    </source>
</evidence>
<gene>
    <name evidence="13" type="primary">PGP-10_7</name>
    <name evidence="13" type="ORF">PHYPSEUDO_005766</name>
</gene>
<keyword evidence="6" id="KW-0067">ATP-binding</keyword>
<dbReference type="GO" id="GO:0090374">
    <property type="term" value="P:oligopeptide export from mitochondrion"/>
    <property type="evidence" value="ECO:0007669"/>
    <property type="project" value="TreeGrafter"/>
</dbReference>
<evidence type="ECO:0000313" key="14">
    <source>
        <dbReference type="Proteomes" id="UP000694044"/>
    </source>
</evidence>
<evidence type="ECO:0000259" key="11">
    <source>
        <dbReference type="PROSITE" id="PS50893"/>
    </source>
</evidence>
<keyword evidence="5" id="KW-0547">Nucleotide-binding</keyword>
<feature type="region of interest" description="Disordered" evidence="9">
    <location>
        <begin position="20"/>
        <end position="39"/>
    </location>
</feature>
<evidence type="ECO:0000256" key="3">
    <source>
        <dbReference type="ARBA" id="ARBA00022692"/>
    </source>
</evidence>
<evidence type="ECO:0000256" key="8">
    <source>
        <dbReference type="ARBA" id="ARBA00023136"/>
    </source>
</evidence>
<proteinExistence type="predicted"/>
<comment type="subcellular location">
    <subcellularLocation>
        <location evidence="1">Membrane</location>
        <topology evidence="1">Multi-pass membrane protein</topology>
    </subcellularLocation>
</comment>
<feature type="transmembrane region" description="Helical" evidence="10">
    <location>
        <begin position="286"/>
        <end position="308"/>
    </location>
</feature>
<keyword evidence="2" id="KW-0813">Transport</keyword>
<evidence type="ECO:0000256" key="4">
    <source>
        <dbReference type="ARBA" id="ARBA00022737"/>
    </source>
</evidence>
<feature type="transmembrane region" description="Helical" evidence="10">
    <location>
        <begin position="210"/>
        <end position="233"/>
    </location>
</feature>
<dbReference type="Pfam" id="PF00664">
    <property type="entry name" value="ABC_membrane"/>
    <property type="match status" value="2"/>
</dbReference>
<feature type="transmembrane region" description="Helical" evidence="10">
    <location>
        <begin position="943"/>
        <end position="960"/>
    </location>
</feature>
<evidence type="ECO:0000256" key="5">
    <source>
        <dbReference type="ARBA" id="ARBA00022741"/>
    </source>
</evidence>
<evidence type="ECO:0000256" key="7">
    <source>
        <dbReference type="ARBA" id="ARBA00022989"/>
    </source>
</evidence>
<dbReference type="PROSITE" id="PS50929">
    <property type="entry name" value="ABC_TM1F"/>
    <property type="match status" value="2"/>
</dbReference>
<protein>
    <submittedName>
        <fullName evidence="13">ABC transporter B member 10</fullName>
    </submittedName>
</protein>